<evidence type="ECO:0000256" key="1">
    <source>
        <dbReference type="SAM" id="SignalP"/>
    </source>
</evidence>
<organism evidence="3 4">
    <name type="scientific">Streptomyces niveus</name>
    <name type="common">Streptomyces spheroides</name>
    <dbReference type="NCBI Taxonomy" id="193462"/>
    <lineage>
        <taxon>Bacteria</taxon>
        <taxon>Bacillati</taxon>
        <taxon>Actinomycetota</taxon>
        <taxon>Actinomycetes</taxon>
        <taxon>Kitasatosporales</taxon>
        <taxon>Streptomycetaceae</taxon>
        <taxon>Streptomyces</taxon>
    </lineage>
</organism>
<dbReference type="OrthoDB" id="3482365at2"/>
<gene>
    <name evidence="3" type="ORF">BBN63_00970</name>
</gene>
<protein>
    <recommendedName>
        <fullName evidence="2">SH3b domain-containing protein</fullName>
    </recommendedName>
</protein>
<dbReference type="Pfam" id="PF08239">
    <property type="entry name" value="SH3_3"/>
    <property type="match status" value="1"/>
</dbReference>
<sequence>MSAPHTGHGIVSVLAGVLLAGTALAAPAVATEHQPGTGPASFTAQTDQAAAAVVHRGRVIAHPAINVRKTPNTKYKPIGSIPYGTVIDIKCKANGEVVDGNPRWYLLKKGGWVAARWVENINGTPPWC</sequence>
<dbReference type="KEGG" id="snw:BBN63_00970"/>
<dbReference type="InterPro" id="IPR003646">
    <property type="entry name" value="SH3-like_bac-type"/>
</dbReference>
<dbReference type="AlphaFoldDB" id="A0A1U9QN02"/>
<feature type="chain" id="PRO_5012911356" description="SH3b domain-containing protein" evidence="1">
    <location>
        <begin position="26"/>
        <end position="128"/>
    </location>
</feature>
<dbReference type="Proteomes" id="UP000189677">
    <property type="component" value="Chromosome"/>
</dbReference>
<proteinExistence type="predicted"/>
<feature type="signal peptide" evidence="1">
    <location>
        <begin position="1"/>
        <end position="25"/>
    </location>
</feature>
<dbReference type="EMBL" id="CP018047">
    <property type="protein sequence ID" value="AQU65045.1"/>
    <property type="molecule type" value="Genomic_DNA"/>
</dbReference>
<feature type="domain" description="SH3b" evidence="2">
    <location>
        <begin position="64"/>
        <end position="119"/>
    </location>
</feature>
<name>A0A1U9QN02_STRNV</name>
<dbReference type="Gene3D" id="2.30.30.40">
    <property type="entry name" value="SH3 Domains"/>
    <property type="match status" value="1"/>
</dbReference>
<evidence type="ECO:0000313" key="3">
    <source>
        <dbReference type="EMBL" id="AQU65045.1"/>
    </source>
</evidence>
<keyword evidence="1" id="KW-0732">Signal</keyword>
<evidence type="ECO:0000259" key="2">
    <source>
        <dbReference type="Pfam" id="PF08239"/>
    </source>
</evidence>
<keyword evidence="4" id="KW-1185">Reference proteome</keyword>
<dbReference type="RefSeq" id="WP_078073527.1">
    <property type="nucleotide sequence ID" value="NZ_CP018047.1"/>
</dbReference>
<evidence type="ECO:0000313" key="4">
    <source>
        <dbReference type="Proteomes" id="UP000189677"/>
    </source>
</evidence>
<accession>A0A1U9QN02</accession>
<reference evidence="3 4" key="1">
    <citation type="submission" date="2016-11" db="EMBL/GenBank/DDBJ databases">
        <title>Complete genome sequence of Streptomyces niveus SCSIO 3406.</title>
        <authorList>
            <person name="Zhu Q."/>
            <person name="Cheng W."/>
            <person name="Song Y."/>
            <person name="Li Q."/>
            <person name="Ju J."/>
        </authorList>
    </citation>
    <scope>NUCLEOTIDE SEQUENCE [LARGE SCALE GENOMIC DNA]</scope>
    <source>
        <strain evidence="3 4">SCSIO 3406</strain>
    </source>
</reference>